<feature type="region of interest" description="Disordered" evidence="1">
    <location>
        <begin position="1"/>
        <end position="91"/>
    </location>
</feature>
<evidence type="ECO:0000313" key="2">
    <source>
        <dbReference type="EMBL" id="CAA9409586.1"/>
    </source>
</evidence>
<accession>A0A6J4PFN2</accession>
<feature type="non-terminal residue" evidence="2">
    <location>
        <position position="1"/>
    </location>
</feature>
<evidence type="ECO:0000256" key="1">
    <source>
        <dbReference type="SAM" id="MobiDB-lite"/>
    </source>
</evidence>
<organism evidence="2">
    <name type="scientific">uncultured Nocardioides sp</name>
    <dbReference type="NCBI Taxonomy" id="198441"/>
    <lineage>
        <taxon>Bacteria</taxon>
        <taxon>Bacillati</taxon>
        <taxon>Actinomycetota</taxon>
        <taxon>Actinomycetes</taxon>
        <taxon>Propionibacteriales</taxon>
        <taxon>Nocardioidaceae</taxon>
        <taxon>Nocardioides</taxon>
        <taxon>environmental samples</taxon>
    </lineage>
</organism>
<name>A0A6J4PFN2_9ACTN</name>
<feature type="compositionally biased region" description="Basic and acidic residues" evidence="1">
    <location>
        <begin position="1"/>
        <end position="14"/>
    </location>
</feature>
<reference evidence="2" key="1">
    <citation type="submission" date="2020-02" db="EMBL/GenBank/DDBJ databases">
        <authorList>
            <person name="Meier V. D."/>
        </authorList>
    </citation>
    <scope>NUCLEOTIDE SEQUENCE</scope>
    <source>
        <strain evidence="2">AVDCRST_MAG06</strain>
    </source>
</reference>
<proteinExistence type="predicted"/>
<dbReference type="EMBL" id="CADCUP010000182">
    <property type="protein sequence ID" value="CAA9409586.1"/>
    <property type="molecule type" value="Genomic_DNA"/>
</dbReference>
<feature type="compositionally biased region" description="Basic residues" evidence="1">
    <location>
        <begin position="15"/>
        <end position="26"/>
    </location>
</feature>
<protein>
    <submittedName>
        <fullName evidence="2">SSU ribosomal protein S15p (S13e)</fullName>
    </submittedName>
</protein>
<dbReference type="AlphaFoldDB" id="A0A6J4PFN2"/>
<feature type="compositionally biased region" description="Pro residues" evidence="1">
    <location>
        <begin position="49"/>
        <end position="63"/>
    </location>
</feature>
<dbReference type="GO" id="GO:0005840">
    <property type="term" value="C:ribosome"/>
    <property type="evidence" value="ECO:0007669"/>
    <property type="project" value="UniProtKB-KW"/>
</dbReference>
<feature type="compositionally biased region" description="Basic and acidic residues" evidence="1">
    <location>
        <begin position="71"/>
        <end position="91"/>
    </location>
</feature>
<feature type="non-terminal residue" evidence="2">
    <location>
        <position position="91"/>
    </location>
</feature>
<sequence length="91" mass="10299">VDRYRRGDQEEDHRRARHDRGRHRFARGADRAAQPPHQPPHRAPQDPQARPPQPSRAPAPRGPAPSSAELPAEHRDPALPLDRREARPASL</sequence>
<keyword evidence="2" id="KW-0689">Ribosomal protein</keyword>
<keyword evidence="2" id="KW-0687">Ribonucleoprotein</keyword>
<gene>
    <name evidence="2" type="ORF">AVDCRST_MAG06-2769</name>
</gene>